<dbReference type="Proteomes" id="UP001058016">
    <property type="component" value="Chromosome"/>
</dbReference>
<dbReference type="InterPro" id="IPR024301">
    <property type="entry name" value="Amidase_6"/>
</dbReference>
<sequence>MQLKRYERQKAIDYARAWALGRNPVYHDYEKYGGDCTNYISQCLHAGDIPFDESGRDVTTKWYWYSDYSRTPSWTAAQPFETYLLNNNKEGTKNYGIYASFCEYDELELGDLVQKRVNGVLTHTMIVTSKVLDRYGNIVDYLVCQHSYDLKDFPLSQKDGVHSYIKIHGYYA</sequence>
<dbReference type="Pfam" id="PF12671">
    <property type="entry name" value="Amidase_6"/>
    <property type="match status" value="1"/>
</dbReference>
<dbReference type="EMBL" id="CP071250">
    <property type="protein sequence ID" value="UUF07531.1"/>
    <property type="molecule type" value="Genomic_DNA"/>
</dbReference>
<protein>
    <submittedName>
        <fullName evidence="3">Amidase domain-containing protein</fullName>
    </submittedName>
</protein>
<feature type="domain" description="Putative amidase" evidence="1">
    <location>
        <begin position="5"/>
        <end position="156"/>
    </location>
</feature>
<evidence type="ECO:0000313" key="3">
    <source>
        <dbReference type="EMBL" id="UUF07531.1"/>
    </source>
</evidence>
<accession>A0A9Q9CIF1</accession>
<evidence type="ECO:0000313" key="4">
    <source>
        <dbReference type="Proteomes" id="UP001058016"/>
    </source>
</evidence>
<proteinExistence type="predicted"/>
<evidence type="ECO:0000313" key="2">
    <source>
        <dbReference type="EMBL" id="UUF06300.1"/>
    </source>
</evidence>
<evidence type="ECO:0000313" key="5">
    <source>
        <dbReference type="Proteomes" id="UP001058072"/>
    </source>
</evidence>
<evidence type="ECO:0000259" key="1">
    <source>
        <dbReference type="Pfam" id="PF12671"/>
    </source>
</evidence>
<dbReference type="PANTHER" id="PTHR40032">
    <property type="entry name" value="EXPORTED PROTEIN-RELATED"/>
    <property type="match status" value="1"/>
</dbReference>
<dbReference type="PANTHER" id="PTHR40032:SF1">
    <property type="entry name" value="EXPORTED PROTEIN"/>
    <property type="match status" value="1"/>
</dbReference>
<reference evidence="3 4" key="1">
    <citation type="submission" date="2021-03" db="EMBL/GenBank/DDBJ databases">
        <title>Comparative Genomics and Metabolomics in the genus Turicibacter.</title>
        <authorList>
            <person name="Maki J."/>
            <person name="Looft T."/>
        </authorList>
    </citation>
    <scope>NUCLEOTIDE SEQUENCE</scope>
    <source>
        <strain evidence="3">ISU324</strain>
        <strain evidence="2 4">MMM721</strain>
    </source>
</reference>
<dbReference type="Proteomes" id="UP001058072">
    <property type="component" value="Chromosome"/>
</dbReference>
<dbReference type="RefSeq" id="WP_055245327.1">
    <property type="nucleotide sequence ID" value="NZ_CP071249.1"/>
</dbReference>
<dbReference type="AlphaFoldDB" id="A0A9Q9CIF1"/>
<name>A0A9Q9CIF1_9FIRM</name>
<gene>
    <name evidence="2" type="ORF">J0J69_01540</name>
    <name evidence="3" type="ORF">J0J70_07780</name>
</gene>
<keyword evidence="4" id="KW-1185">Reference proteome</keyword>
<organism evidence="3 5">
    <name type="scientific">Turicibacter bilis</name>
    <dbReference type="NCBI Taxonomy" id="2735723"/>
    <lineage>
        <taxon>Bacteria</taxon>
        <taxon>Bacillati</taxon>
        <taxon>Bacillota</taxon>
        <taxon>Erysipelotrichia</taxon>
        <taxon>Erysipelotrichales</taxon>
        <taxon>Turicibacteraceae</taxon>
        <taxon>Turicibacter</taxon>
    </lineage>
</organism>
<dbReference type="EMBL" id="CP071249">
    <property type="protein sequence ID" value="UUF06300.1"/>
    <property type="molecule type" value="Genomic_DNA"/>
</dbReference>